<keyword evidence="1" id="KW-0472">Membrane</keyword>
<dbReference type="Proteomes" id="UP000540506">
    <property type="component" value="Unassembled WGS sequence"/>
</dbReference>
<reference evidence="2 3" key="1">
    <citation type="submission" date="2020-08" db="EMBL/GenBank/DDBJ databases">
        <title>Sequencing the genomes of 1000 actinobacteria strains.</title>
        <authorList>
            <person name="Klenk H.-P."/>
        </authorList>
    </citation>
    <scope>NUCLEOTIDE SEQUENCE [LARGE SCALE GENOMIC DNA]</scope>
    <source>
        <strain evidence="2 3">DSM 41654</strain>
    </source>
</reference>
<sequence length="169" mass="16493">MGRRGGGGLWCPLADLDAVGEQLPEGGVGLVLVAVARDEVAVLSDLVGVVGEVGGVQRDDESAVVAGTGHGPAAGRHRGPRQVDVHSGAGPLSAFALDLLVGAVLAFGGALGLVLALCLLAEPLEVDAGLGALHLHLPPTSGLLAPLVLLAARQRGQGLGLVAGGPGLG</sequence>
<dbReference type="RefSeq" id="WP_184941003.1">
    <property type="nucleotide sequence ID" value="NZ_JACHJV010000001.1"/>
</dbReference>
<keyword evidence="1" id="KW-0812">Transmembrane</keyword>
<feature type="transmembrane region" description="Helical" evidence="1">
    <location>
        <begin position="99"/>
        <end position="121"/>
    </location>
</feature>
<protein>
    <submittedName>
        <fullName evidence="2">Uncharacterized protein</fullName>
    </submittedName>
</protein>
<keyword evidence="1" id="KW-1133">Transmembrane helix</keyword>
<gene>
    <name evidence="2" type="ORF">FHR34_006067</name>
</gene>
<keyword evidence="3" id="KW-1185">Reference proteome</keyword>
<organism evidence="2 3">
    <name type="scientific">Kitasatospora kifunensis</name>
    <name type="common">Streptomyces kifunensis</name>
    <dbReference type="NCBI Taxonomy" id="58351"/>
    <lineage>
        <taxon>Bacteria</taxon>
        <taxon>Bacillati</taxon>
        <taxon>Actinomycetota</taxon>
        <taxon>Actinomycetes</taxon>
        <taxon>Kitasatosporales</taxon>
        <taxon>Streptomycetaceae</taxon>
        <taxon>Kitasatospora</taxon>
    </lineage>
</organism>
<comment type="caution">
    <text evidence="2">The sequence shown here is derived from an EMBL/GenBank/DDBJ whole genome shotgun (WGS) entry which is preliminary data.</text>
</comment>
<proteinExistence type="predicted"/>
<dbReference type="AlphaFoldDB" id="A0A7W7VYV1"/>
<evidence type="ECO:0000313" key="3">
    <source>
        <dbReference type="Proteomes" id="UP000540506"/>
    </source>
</evidence>
<accession>A0A7W7VYV1</accession>
<evidence type="ECO:0000256" key="1">
    <source>
        <dbReference type="SAM" id="Phobius"/>
    </source>
</evidence>
<evidence type="ECO:0000313" key="2">
    <source>
        <dbReference type="EMBL" id="MBB4927074.1"/>
    </source>
</evidence>
<name>A0A7W7VYV1_KITKI</name>
<dbReference type="EMBL" id="JACHJV010000001">
    <property type="protein sequence ID" value="MBB4927074.1"/>
    <property type="molecule type" value="Genomic_DNA"/>
</dbReference>